<dbReference type="GO" id="GO:0032543">
    <property type="term" value="P:mitochondrial translation"/>
    <property type="evidence" value="ECO:0007669"/>
    <property type="project" value="TreeGrafter"/>
</dbReference>
<dbReference type="AlphaFoldDB" id="A0A7R8WV51"/>
<evidence type="ECO:0000313" key="7">
    <source>
        <dbReference type="EMBL" id="CAD7235725.1"/>
    </source>
</evidence>
<dbReference type="GO" id="GO:0003735">
    <property type="term" value="F:structural constituent of ribosome"/>
    <property type="evidence" value="ECO:0007669"/>
    <property type="project" value="InterPro"/>
</dbReference>
<feature type="compositionally biased region" description="Basic and acidic residues" evidence="6">
    <location>
        <begin position="70"/>
        <end position="107"/>
    </location>
</feature>
<gene>
    <name evidence="7" type="ORF">CTOB1V02_LOCUS13540</name>
</gene>
<dbReference type="PANTHER" id="PTHR12919">
    <property type="entry name" value="30S RIBOSOMAL PROTEIN S16"/>
    <property type="match status" value="1"/>
</dbReference>
<dbReference type="Pfam" id="PF00886">
    <property type="entry name" value="Ribosomal_S16"/>
    <property type="match status" value="1"/>
</dbReference>
<protein>
    <recommendedName>
        <fullName evidence="4">Small ribosomal subunit protein bS16m</fullName>
    </recommendedName>
    <alternativeName>
        <fullName evidence="5">28S ribosomal protein S16, mitochondrial</fullName>
    </alternativeName>
</protein>
<dbReference type="InterPro" id="IPR000307">
    <property type="entry name" value="Ribosomal_bS16"/>
</dbReference>
<accession>A0A7R8WV51</accession>
<dbReference type="GO" id="GO:0005763">
    <property type="term" value="C:mitochondrial small ribosomal subunit"/>
    <property type="evidence" value="ECO:0007669"/>
    <property type="project" value="TreeGrafter"/>
</dbReference>
<comment type="similarity">
    <text evidence="1">Belongs to the bacterial ribosomal protein bS16 family.</text>
</comment>
<feature type="compositionally biased region" description="Low complexity" evidence="6">
    <location>
        <begin position="108"/>
        <end position="126"/>
    </location>
</feature>
<dbReference type="EMBL" id="OB674378">
    <property type="protein sequence ID" value="CAD7235725.1"/>
    <property type="molecule type" value="Genomic_DNA"/>
</dbReference>
<sequence length="149" mass="15726">MPRDGRYIERLGTYNPLLAKDDPNRVVLNEERIKHWLGEGAQPSYRVAVFLGKAGIAPMPATPNNPNKGKPSEKTTMRIADKAEKVAAKAEADKAAAEEAKEAEKAAKAAAAEAAAAPAEEAPAEAPAEEAKAEEAAPEAPAEEEKKAD</sequence>
<dbReference type="InterPro" id="IPR023803">
    <property type="entry name" value="Ribosomal_bS16_dom_sf"/>
</dbReference>
<organism evidence="7">
    <name type="scientific">Cyprideis torosa</name>
    <dbReference type="NCBI Taxonomy" id="163714"/>
    <lineage>
        <taxon>Eukaryota</taxon>
        <taxon>Metazoa</taxon>
        <taxon>Ecdysozoa</taxon>
        <taxon>Arthropoda</taxon>
        <taxon>Crustacea</taxon>
        <taxon>Oligostraca</taxon>
        <taxon>Ostracoda</taxon>
        <taxon>Podocopa</taxon>
        <taxon>Podocopida</taxon>
        <taxon>Cytherocopina</taxon>
        <taxon>Cytheroidea</taxon>
        <taxon>Cytherideidae</taxon>
        <taxon>Cyprideis</taxon>
    </lineage>
</organism>
<evidence type="ECO:0000256" key="6">
    <source>
        <dbReference type="SAM" id="MobiDB-lite"/>
    </source>
</evidence>
<evidence type="ECO:0000256" key="3">
    <source>
        <dbReference type="ARBA" id="ARBA00023274"/>
    </source>
</evidence>
<reference evidence="7" key="1">
    <citation type="submission" date="2020-11" db="EMBL/GenBank/DDBJ databases">
        <authorList>
            <person name="Tran Van P."/>
        </authorList>
    </citation>
    <scope>NUCLEOTIDE SEQUENCE</scope>
</reference>
<dbReference type="OrthoDB" id="407221at2759"/>
<evidence type="ECO:0000256" key="2">
    <source>
        <dbReference type="ARBA" id="ARBA00022980"/>
    </source>
</evidence>
<evidence type="ECO:0000256" key="5">
    <source>
        <dbReference type="ARBA" id="ARBA00035438"/>
    </source>
</evidence>
<evidence type="ECO:0000256" key="4">
    <source>
        <dbReference type="ARBA" id="ARBA00035263"/>
    </source>
</evidence>
<dbReference type="NCBIfam" id="TIGR00002">
    <property type="entry name" value="S16"/>
    <property type="match status" value="1"/>
</dbReference>
<keyword evidence="3" id="KW-0687">Ribonucleoprotein</keyword>
<feature type="region of interest" description="Disordered" evidence="6">
    <location>
        <begin position="56"/>
        <end position="149"/>
    </location>
</feature>
<dbReference type="PANTHER" id="PTHR12919:SF20">
    <property type="entry name" value="SMALL RIBOSOMAL SUBUNIT PROTEIN BS16M"/>
    <property type="match status" value="1"/>
</dbReference>
<proteinExistence type="inferred from homology"/>
<dbReference type="SUPFAM" id="SSF54565">
    <property type="entry name" value="Ribosomal protein S16"/>
    <property type="match status" value="1"/>
</dbReference>
<dbReference type="Gene3D" id="3.30.1320.10">
    <property type="match status" value="1"/>
</dbReference>
<name>A0A7R8WV51_9CRUS</name>
<keyword evidence="2" id="KW-0689">Ribosomal protein</keyword>
<evidence type="ECO:0000256" key="1">
    <source>
        <dbReference type="ARBA" id="ARBA00006668"/>
    </source>
</evidence>